<dbReference type="InterPro" id="IPR053899">
    <property type="entry name" value="C5orf34-like_2nd"/>
</dbReference>
<feature type="domain" description="C5orf34-like second" evidence="4">
    <location>
        <begin position="119"/>
        <end position="240"/>
    </location>
</feature>
<evidence type="ECO:0000256" key="1">
    <source>
        <dbReference type="SAM" id="MobiDB-lite"/>
    </source>
</evidence>
<dbReference type="InterPro" id="IPR027830">
    <property type="entry name" value="C5orf34-like_N"/>
</dbReference>
<dbReference type="InterPro" id="IPR027865">
    <property type="entry name" value="C5orf34-like_C"/>
</dbReference>
<dbReference type="PANTHER" id="PTHR34531">
    <property type="entry name" value="ZGC:153352"/>
    <property type="match status" value="1"/>
</dbReference>
<dbReference type="InterPro" id="IPR053901">
    <property type="entry name" value="C5orf34-like"/>
</dbReference>
<feature type="domain" description="C5orf34-like" evidence="5">
    <location>
        <begin position="317"/>
        <end position="401"/>
    </location>
</feature>
<evidence type="ECO:0000259" key="4">
    <source>
        <dbReference type="Pfam" id="PF22833"/>
    </source>
</evidence>
<dbReference type="Pfam" id="PF15025">
    <property type="entry name" value="C5orf34-like_N"/>
    <property type="match status" value="1"/>
</dbReference>
<dbReference type="Pfam" id="PF22834">
    <property type="entry name" value="Polo_box_4"/>
    <property type="match status" value="1"/>
</dbReference>
<evidence type="ECO:0000259" key="2">
    <source>
        <dbReference type="Pfam" id="PF15016"/>
    </source>
</evidence>
<dbReference type="OrthoDB" id="75908at2759"/>
<dbReference type="Proteomes" id="UP000824540">
    <property type="component" value="Unassembled WGS sequence"/>
</dbReference>
<evidence type="ECO:0008006" key="8">
    <source>
        <dbReference type="Google" id="ProtNLM"/>
    </source>
</evidence>
<dbReference type="PANTHER" id="PTHR34531:SF1">
    <property type="entry name" value="CHROMOSOME 5 OPEN READING FRAME 34"/>
    <property type="match status" value="1"/>
</dbReference>
<name>A0A8T2NJZ2_9TELE</name>
<feature type="domain" description="C5orf34-like C-terminal" evidence="2">
    <location>
        <begin position="430"/>
        <end position="470"/>
    </location>
</feature>
<dbReference type="InterPro" id="IPR053900">
    <property type="entry name" value="C5orf34-like_dom"/>
</dbReference>
<dbReference type="Pfam" id="PF15016">
    <property type="entry name" value="C5orf34_C"/>
    <property type="match status" value="1"/>
</dbReference>
<evidence type="ECO:0000259" key="5">
    <source>
        <dbReference type="Pfam" id="PF22834"/>
    </source>
</evidence>
<protein>
    <recommendedName>
        <fullName evidence="8">DUF4524 domain-containing protein</fullName>
    </recommendedName>
</protein>
<feature type="region of interest" description="Disordered" evidence="1">
    <location>
        <begin position="164"/>
        <end position="211"/>
    </location>
</feature>
<evidence type="ECO:0000259" key="3">
    <source>
        <dbReference type="Pfam" id="PF15025"/>
    </source>
</evidence>
<accession>A0A8T2NJZ2</accession>
<dbReference type="EMBL" id="JAFBMS010000078">
    <property type="protein sequence ID" value="KAG9337918.1"/>
    <property type="molecule type" value="Genomic_DNA"/>
</dbReference>
<dbReference type="Pfam" id="PF22833">
    <property type="entry name" value="C5orf34_2nd"/>
    <property type="match status" value="1"/>
</dbReference>
<gene>
    <name evidence="6" type="ORF">JZ751_027411</name>
</gene>
<organism evidence="6 7">
    <name type="scientific">Albula glossodonta</name>
    <name type="common">roundjaw bonefish</name>
    <dbReference type="NCBI Taxonomy" id="121402"/>
    <lineage>
        <taxon>Eukaryota</taxon>
        <taxon>Metazoa</taxon>
        <taxon>Chordata</taxon>
        <taxon>Craniata</taxon>
        <taxon>Vertebrata</taxon>
        <taxon>Euteleostomi</taxon>
        <taxon>Actinopterygii</taxon>
        <taxon>Neopterygii</taxon>
        <taxon>Teleostei</taxon>
        <taxon>Albuliformes</taxon>
        <taxon>Albulidae</taxon>
        <taxon>Albula</taxon>
    </lineage>
</organism>
<feature type="compositionally biased region" description="Polar residues" evidence="1">
    <location>
        <begin position="174"/>
        <end position="188"/>
    </location>
</feature>
<reference evidence="6" key="1">
    <citation type="thesis" date="2021" institute="BYU ScholarsArchive" country="Provo, UT, USA">
        <title>Applications of and Algorithms for Genome Assembly and Genomic Analyses with an Emphasis on Marine Teleosts.</title>
        <authorList>
            <person name="Pickett B.D."/>
        </authorList>
    </citation>
    <scope>NUCLEOTIDE SEQUENCE</scope>
    <source>
        <strain evidence="6">HI-2016</strain>
    </source>
</reference>
<feature type="compositionally biased region" description="Basic and acidic residues" evidence="1">
    <location>
        <begin position="193"/>
        <end position="211"/>
    </location>
</feature>
<dbReference type="AlphaFoldDB" id="A0A8T2NJZ2"/>
<sequence length="607" mass="66777">MAVISMIIMYEDESLEVCYGDGSCLQLSPCGSEFLLEKTIPSTAHPLQPTEKIRQRTRFVTSIHKDLMVQALEFRNRFATRPYLPEELIPEQSRTHFFTDISVIEWPASHSCGLEFGSSGEAIISSVDGNASLLLSPSREEFSVEFLCRASQNEHQRTLCQDLEQKPGSKHVKSSPTAGVLNLQQTAALTPRTARDKEGGQKDVDSLRSQPRERHLYTRVIQHHSCSCPPPVWRYPLSLALSLCNSSQEKVTVDEGTGATERGPSCTPITSLTTGEKCRLPEALPLSCPSPHQHRWNFRDSLQKEQDPEQNLRTELVKILWCQGIVYRLINGVITVIEVSPGDGSLIRSKGAVANYFTHHAARPIPGQSDEKTYFINNLPPDVPGQVYSVCSVVTRASRILKCYNQARLSLKLPNSNCCWREKCSVLDPSVLIQEAHVAGSGQFMAFSDGRVNVIFLDGVTLQMMWNFNTSTKTQKYSSRVAGANSPCPAASTSSYSCRYLGPTAGMCLQQCSGVNGLREINGMRKRQAVQPSPLTLDRAVLLERSGLLGSVGDSAGSTGAVSHGFPRADAVVVTENSIAEALQKTSKTIQEIEKLLAVTYKSKRAD</sequence>
<comment type="caution">
    <text evidence="6">The sequence shown here is derived from an EMBL/GenBank/DDBJ whole genome shotgun (WGS) entry which is preliminary data.</text>
</comment>
<feature type="domain" description="C5orf34-like N-terminal" evidence="3">
    <location>
        <begin position="7"/>
        <end position="76"/>
    </location>
</feature>
<proteinExistence type="predicted"/>
<keyword evidence="7" id="KW-1185">Reference proteome</keyword>
<evidence type="ECO:0000313" key="7">
    <source>
        <dbReference type="Proteomes" id="UP000824540"/>
    </source>
</evidence>
<evidence type="ECO:0000313" key="6">
    <source>
        <dbReference type="EMBL" id="KAG9337918.1"/>
    </source>
</evidence>